<organism evidence="2 3">
    <name type="scientific">Stieleria varia</name>
    <dbReference type="NCBI Taxonomy" id="2528005"/>
    <lineage>
        <taxon>Bacteria</taxon>
        <taxon>Pseudomonadati</taxon>
        <taxon>Planctomycetota</taxon>
        <taxon>Planctomycetia</taxon>
        <taxon>Pirellulales</taxon>
        <taxon>Pirellulaceae</taxon>
        <taxon>Stieleria</taxon>
    </lineage>
</organism>
<evidence type="ECO:0000313" key="3">
    <source>
        <dbReference type="Proteomes" id="UP000320176"/>
    </source>
</evidence>
<dbReference type="SUPFAM" id="SSF49785">
    <property type="entry name" value="Galactose-binding domain-like"/>
    <property type="match status" value="1"/>
</dbReference>
<feature type="region of interest" description="Disordered" evidence="1">
    <location>
        <begin position="1"/>
        <end position="48"/>
    </location>
</feature>
<evidence type="ECO:0000256" key="1">
    <source>
        <dbReference type="SAM" id="MobiDB-lite"/>
    </source>
</evidence>
<dbReference type="EMBL" id="SJPN01000005">
    <property type="protein sequence ID" value="TWU00870.1"/>
    <property type="molecule type" value="Genomic_DNA"/>
</dbReference>
<accession>A0A5C6AMI2</accession>
<protein>
    <submittedName>
        <fullName evidence="2">Uncharacterized protein</fullName>
    </submittedName>
</protein>
<reference evidence="2 3" key="1">
    <citation type="submission" date="2019-02" db="EMBL/GenBank/DDBJ databases">
        <title>Deep-cultivation of Planctomycetes and their phenomic and genomic characterization uncovers novel biology.</title>
        <authorList>
            <person name="Wiegand S."/>
            <person name="Jogler M."/>
            <person name="Boedeker C."/>
            <person name="Pinto D."/>
            <person name="Vollmers J."/>
            <person name="Rivas-Marin E."/>
            <person name="Kohn T."/>
            <person name="Peeters S.H."/>
            <person name="Heuer A."/>
            <person name="Rast P."/>
            <person name="Oberbeckmann S."/>
            <person name="Bunk B."/>
            <person name="Jeske O."/>
            <person name="Meyerdierks A."/>
            <person name="Storesund J.E."/>
            <person name="Kallscheuer N."/>
            <person name="Luecker S."/>
            <person name="Lage O.M."/>
            <person name="Pohl T."/>
            <person name="Merkel B.J."/>
            <person name="Hornburger P."/>
            <person name="Mueller R.-W."/>
            <person name="Bruemmer F."/>
            <person name="Labrenz M."/>
            <person name="Spormann A.M."/>
            <person name="Op Den Camp H."/>
            <person name="Overmann J."/>
            <person name="Amann R."/>
            <person name="Jetten M.S.M."/>
            <person name="Mascher T."/>
            <person name="Medema M.H."/>
            <person name="Devos D.P."/>
            <person name="Kaster A.-K."/>
            <person name="Ovreas L."/>
            <person name="Rohde M."/>
            <person name="Galperin M.Y."/>
            <person name="Jogler C."/>
        </authorList>
    </citation>
    <scope>NUCLEOTIDE SEQUENCE [LARGE SCALE GENOMIC DNA]</scope>
    <source>
        <strain evidence="2 3">Pla52n</strain>
    </source>
</reference>
<dbReference type="AlphaFoldDB" id="A0A5C6AMI2"/>
<name>A0A5C6AMI2_9BACT</name>
<dbReference type="InterPro" id="IPR008979">
    <property type="entry name" value="Galactose-bd-like_sf"/>
</dbReference>
<gene>
    <name evidence="2" type="ORF">Pla52n_42390</name>
</gene>
<feature type="compositionally biased region" description="Basic and acidic residues" evidence="1">
    <location>
        <begin position="1"/>
        <end position="11"/>
    </location>
</feature>
<dbReference type="Proteomes" id="UP000320176">
    <property type="component" value="Unassembled WGS sequence"/>
</dbReference>
<feature type="compositionally biased region" description="Basic and acidic residues" evidence="1">
    <location>
        <begin position="18"/>
        <end position="32"/>
    </location>
</feature>
<dbReference type="Gene3D" id="2.60.120.260">
    <property type="entry name" value="Galactose-binding domain-like"/>
    <property type="match status" value="1"/>
</dbReference>
<comment type="caution">
    <text evidence="2">The sequence shown here is derived from an EMBL/GenBank/DDBJ whole genome shotgun (WGS) entry which is preliminary data.</text>
</comment>
<proteinExistence type="predicted"/>
<sequence length="183" mass="20372">MKNSDRREFSRPVKQQIRARDSSEECEHETKRPSAMAKTPNREPNDLINNRLKGQTMHTIRLRGPWKKIPLGENQPIRVTIPETAAASGSGATYQRSFNCPTGIDQSRVQVDIESWDGSMIGILLNEISLTLPSQPISCPLSFDVTDHLQPHNTLVIELQPKEKEHGCVGLTGEVSLKIAPSP</sequence>
<keyword evidence="3" id="KW-1185">Reference proteome</keyword>
<evidence type="ECO:0000313" key="2">
    <source>
        <dbReference type="EMBL" id="TWU00870.1"/>
    </source>
</evidence>